<dbReference type="InterPro" id="IPR036736">
    <property type="entry name" value="ACP-like_sf"/>
</dbReference>
<dbReference type="InterPro" id="IPR020845">
    <property type="entry name" value="AMP-binding_CS"/>
</dbReference>
<proteinExistence type="predicted"/>
<keyword evidence="1" id="KW-0596">Phosphopantetheine</keyword>
<dbReference type="Proteomes" id="UP000305131">
    <property type="component" value="Unassembled WGS sequence"/>
</dbReference>
<dbReference type="Gene3D" id="3.40.50.1820">
    <property type="entry name" value="alpha/beta hydrolase"/>
    <property type="match status" value="1"/>
</dbReference>
<dbReference type="InterPro" id="IPR009081">
    <property type="entry name" value="PP-bd_ACP"/>
</dbReference>
<evidence type="ECO:0000256" key="3">
    <source>
        <dbReference type="SAM" id="MobiDB-lite"/>
    </source>
</evidence>
<reference evidence="5 6" key="1">
    <citation type="submission" date="2019-05" db="EMBL/GenBank/DDBJ databases">
        <authorList>
            <person name="Zhou X."/>
        </authorList>
    </citation>
    <scope>NUCLEOTIDE SEQUENCE [LARGE SCALE GENOMIC DNA]</scope>
    <source>
        <strain evidence="5 6">DSM 432</strain>
    </source>
</reference>
<dbReference type="InterPro" id="IPR006162">
    <property type="entry name" value="Ppantetheine_attach_site"/>
</dbReference>
<dbReference type="SMART" id="SM00822">
    <property type="entry name" value="PKS_KR"/>
    <property type="match status" value="1"/>
</dbReference>
<dbReference type="GeneID" id="95772255"/>
<dbReference type="Gene3D" id="1.10.1200.10">
    <property type="entry name" value="ACP-like"/>
    <property type="match status" value="1"/>
</dbReference>
<dbReference type="PANTHER" id="PTHR45527:SF1">
    <property type="entry name" value="FATTY ACID SYNTHASE"/>
    <property type="match status" value="1"/>
</dbReference>
<dbReference type="Pfam" id="PF08659">
    <property type="entry name" value="KR"/>
    <property type="match status" value="1"/>
</dbReference>
<dbReference type="Gene3D" id="3.30.300.30">
    <property type="match status" value="2"/>
</dbReference>
<dbReference type="InterPro" id="IPR020806">
    <property type="entry name" value="PKS_PP-bd"/>
</dbReference>
<dbReference type="Pfam" id="PF00975">
    <property type="entry name" value="Thioesterase"/>
    <property type="match status" value="1"/>
</dbReference>
<dbReference type="PROSITE" id="PS00012">
    <property type="entry name" value="PHOSPHOPANTETHEINE"/>
    <property type="match status" value="1"/>
</dbReference>
<dbReference type="RefSeq" id="WP_138397882.1">
    <property type="nucleotide sequence ID" value="NZ_JBAFVI010000011.1"/>
</dbReference>
<feature type="compositionally biased region" description="Basic and acidic residues" evidence="3">
    <location>
        <begin position="355"/>
        <end position="368"/>
    </location>
</feature>
<dbReference type="InterPro" id="IPR000873">
    <property type="entry name" value="AMP-dep_synth/lig_dom"/>
</dbReference>
<dbReference type="GO" id="GO:0043041">
    <property type="term" value="P:amino acid activation for nonribosomal peptide biosynthetic process"/>
    <property type="evidence" value="ECO:0007669"/>
    <property type="project" value="TreeGrafter"/>
</dbReference>
<feature type="region of interest" description="Disordered" evidence="3">
    <location>
        <begin position="341"/>
        <end position="368"/>
    </location>
</feature>
<dbReference type="SMART" id="SM00824">
    <property type="entry name" value="PKS_TE"/>
    <property type="match status" value="1"/>
</dbReference>
<evidence type="ECO:0000256" key="2">
    <source>
        <dbReference type="ARBA" id="ARBA00022553"/>
    </source>
</evidence>
<sequence>MSIARDDGPAGAGTGLSAAQKRALLARLMAEGKGRAVAPAEGFGPLFERQAGLTPDAVAVSHGGAGLTYGALNARAAQWADALRGQGARPGDVVGLAFARGPALVAGLIGILKTGCAFLPLEPGDASARLDRLRASVRFVLTQEGAAEARLVEVSLAEAGTAADPSAFARIAPERALLAVPERSVAERLAWLRAAFPLTGADVSLCAASLHDISAVTSLFWPLTMGATVALAPVEREPAALAALARTTGATVALLPPAAQPLLDETAPRLVFLDGDPPPGMAGPAGAHAFTLWQVAEAGGPVLAQPVGEGAPLIGAPLRVLDRHGQKVPLGGVGSLAVTPATGRSEVTPGARARQRADGRFERRPDGGRRVEAGGLRFGLATVEAELRGHAGIADCRVLERMDTAGAPRLVAYVVPDGHATPQDWAPHAERVLPIWQRPAAFVAVAALPLTEAGAVDDAALARLPVPDGFAAAQWRALLERMDGVAEAAVVTRALAPEAALVTLPPVAPLPPPATVVPEPPPGSEGPWALADGGPLELPADAPRTLTDALLHTAERAGDTGIVFEGAGPARRLTYAVLLQEARRIAGGLKAAGLEPGDTAILQVPDLRAHLPAFWGCVLAGVQPVTVAVSATFAERTALVAKLINAWELLGRPVVLAPAALAGPLAGLARFADAAPQVLALEQLTAHAPLETVHAAAPGDVLFLQLSSGSTGTPKCIQITHGGVVAHIHATMRVNFYGADDVALNWLPMDHVVPMLTWHLRDVYLGMTQIQVETAAVLADPLLWLDLMDRHGVTRSWSPNFGFKLVSDTLRQGGGRRFALGHVRTLMNAGEQATLPVIAEFLALTAPFGIRAQAMQPAFGMAEACTCMTYETGFDSAHSVHWIDKASLGGRLRPVAADAPEAASFIKLGPPVPGVAIRIVDGAGALVPEGVIGRFQIKGGVITPGYLRNEAANAEAFVGNGWFNSGDLGFIRDGNLALTGREKELIIVNGANFYCYEIEDLVNAVAGVQPTFAAACAVPDAATGSEALALFFSPRPEADAPVVADAIRAAVTGQLGIAPAHVIAIPQPDFPKTTSGKIQRMQLRAQLMARLAQGARTRTVPAWFHAESWVRRDLEAEPAPPRGVVLLGGPAEIAAALAQALEREGVPVETAGADVDGVVQSALVGASPGAWADMVVDLRPLAPVPAGETLDAFRARAGSELAASVALLQHMGRGREGRSVALTVVTRGGAGSGEGIDPARAALRGLLRTAAQEMPDLSCRQIHVSDQDAAPDLMARLAREIRAPDGEAEVALRPAGRFVPRLEAVDPSRAPRDPALRLKTGGRYLITGGTGGIGRALIKHLAARCRARLLVVGRSAADGEQDGPDLLTRAVDVTDADALEAAIRAAEAQFGGPLDGAFHLAGLAPAGALAEETVAGLAAAFAPKAVGARAVIEAMGRRPGGFVVLWSSVNAIFGGAEAGAYAAANAALAGMVGEGTRVLCLNWSRWADLGMSAPAGGDAGAAEFAAARGFRTLRVEDALASLEAALALGTSPLSIGLDGASPFVRARVRQPVRPLQGLAGFVVPRSGAVLAAPANDDMPDRFGTPIPCPLRVLDALPRSADGSIDTDALARHDGAALAVEGGQDGVEAQLAAIWSALLKRPSIAPEDNFFTSGGHSLVAAGLVHRVREAFGVDLPLRILFEAPTLRGMARWIAANAPAEADRRPLPDCLVPVQPEGARPPLFCVHPAGGSPWCYLFLAEHLGRDQPLYGFQAPGLIDDAPPLSTVEEMARLYVEAMRVRQPSGPYHVAAWSSGGPVAFEMARLLEESGERVATLAFLDCAVMETENFVRSRDPLRHVKALWRMGTFVTQVRLPRSYGDLTALARLIGLSLPASFRDLRLDRAFWAGVGRSLRIFNLNTTMGYRYCPSRITAGAVLFRAGSSQGADDPLEAELRTHVAGGVVRVDLAGNHMSIILDPEGAAALAARLKPFLDGEAGARKGEGV</sequence>
<name>A0A6C1KKC0_XANAU</name>
<dbReference type="Gene3D" id="3.40.50.12780">
    <property type="entry name" value="N-terminal domain of ligase-like"/>
    <property type="match status" value="3"/>
</dbReference>
<dbReference type="InterPro" id="IPR029058">
    <property type="entry name" value="AB_hydrolase_fold"/>
</dbReference>
<organism evidence="5 6">
    <name type="scientific">Xanthobacter autotrophicus</name>
    <dbReference type="NCBI Taxonomy" id="280"/>
    <lineage>
        <taxon>Bacteria</taxon>
        <taxon>Pseudomonadati</taxon>
        <taxon>Pseudomonadota</taxon>
        <taxon>Alphaproteobacteria</taxon>
        <taxon>Hyphomicrobiales</taxon>
        <taxon>Xanthobacteraceae</taxon>
        <taxon>Xanthobacter</taxon>
    </lineage>
</organism>
<dbReference type="PANTHER" id="PTHR45527">
    <property type="entry name" value="NONRIBOSOMAL PEPTIDE SYNTHETASE"/>
    <property type="match status" value="1"/>
</dbReference>
<dbReference type="InterPro" id="IPR001031">
    <property type="entry name" value="Thioesterase"/>
</dbReference>
<accession>A0A6C1KKC0</accession>
<dbReference type="EMBL" id="VAUP01000005">
    <property type="protein sequence ID" value="TLX44605.1"/>
    <property type="molecule type" value="Genomic_DNA"/>
</dbReference>
<dbReference type="InterPro" id="IPR045851">
    <property type="entry name" value="AMP-bd_C_sf"/>
</dbReference>
<dbReference type="GO" id="GO:0005737">
    <property type="term" value="C:cytoplasm"/>
    <property type="evidence" value="ECO:0007669"/>
    <property type="project" value="TreeGrafter"/>
</dbReference>
<dbReference type="GO" id="GO:0031177">
    <property type="term" value="F:phosphopantetheine binding"/>
    <property type="evidence" value="ECO:0007669"/>
    <property type="project" value="InterPro"/>
</dbReference>
<dbReference type="InterPro" id="IPR025110">
    <property type="entry name" value="AMP-bd_C"/>
</dbReference>
<gene>
    <name evidence="5" type="ORF">FBQ73_02130</name>
</gene>
<dbReference type="InterPro" id="IPR020802">
    <property type="entry name" value="TesA-like"/>
</dbReference>
<dbReference type="OrthoDB" id="9803968at2"/>
<evidence type="ECO:0000256" key="1">
    <source>
        <dbReference type="ARBA" id="ARBA00022450"/>
    </source>
</evidence>
<dbReference type="Gene3D" id="3.40.50.720">
    <property type="entry name" value="NAD(P)-binding Rossmann-like Domain"/>
    <property type="match status" value="1"/>
</dbReference>
<dbReference type="InterPro" id="IPR057326">
    <property type="entry name" value="KR_dom"/>
</dbReference>
<dbReference type="FunFam" id="1.10.1200.10:FF:000016">
    <property type="entry name" value="Non-ribosomal peptide synthase"/>
    <property type="match status" value="1"/>
</dbReference>
<dbReference type="Pfam" id="PF00501">
    <property type="entry name" value="AMP-binding"/>
    <property type="match status" value="2"/>
</dbReference>
<dbReference type="SUPFAM" id="SSF51735">
    <property type="entry name" value="NAD(P)-binding Rossmann-fold domains"/>
    <property type="match status" value="2"/>
</dbReference>
<keyword evidence="2" id="KW-0597">Phosphoprotein</keyword>
<evidence type="ECO:0000313" key="6">
    <source>
        <dbReference type="Proteomes" id="UP000305131"/>
    </source>
</evidence>
<dbReference type="InterPro" id="IPR042099">
    <property type="entry name" value="ANL_N_sf"/>
</dbReference>
<dbReference type="SMART" id="SM00823">
    <property type="entry name" value="PKS_PP"/>
    <property type="match status" value="1"/>
</dbReference>
<evidence type="ECO:0000313" key="5">
    <source>
        <dbReference type="EMBL" id="TLX44605.1"/>
    </source>
</evidence>
<dbReference type="PROSITE" id="PS50075">
    <property type="entry name" value="CARRIER"/>
    <property type="match status" value="1"/>
</dbReference>
<feature type="domain" description="Carrier" evidence="4">
    <location>
        <begin position="1621"/>
        <end position="1696"/>
    </location>
</feature>
<protein>
    <submittedName>
        <fullName evidence="5">SDR family NAD(P)-dependent oxidoreductase</fullName>
    </submittedName>
</protein>
<dbReference type="SUPFAM" id="SSF53474">
    <property type="entry name" value="alpha/beta-Hydrolases"/>
    <property type="match status" value="1"/>
</dbReference>
<dbReference type="InterPro" id="IPR013968">
    <property type="entry name" value="PKS_KR"/>
</dbReference>
<comment type="caution">
    <text evidence="5">The sequence shown here is derived from an EMBL/GenBank/DDBJ whole genome shotgun (WGS) entry which is preliminary data.</text>
</comment>
<dbReference type="InterPro" id="IPR036291">
    <property type="entry name" value="NAD(P)-bd_dom_sf"/>
</dbReference>
<evidence type="ECO:0000259" key="4">
    <source>
        <dbReference type="PROSITE" id="PS50075"/>
    </source>
</evidence>
<dbReference type="GO" id="GO:0044550">
    <property type="term" value="P:secondary metabolite biosynthetic process"/>
    <property type="evidence" value="ECO:0007669"/>
    <property type="project" value="TreeGrafter"/>
</dbReference>
<dbReference type="Pfam" id="PF13193">
    <property type="entry name" value="AMP-binding_C"/>
    <property type="match status" value="1"/>
</dbReference>
<dbReference type="Pfam" id="PF00550">
    <property type="entry name" value="PP-binding"/>
    <property type="match status" value="1"/>
</dbReference>
<dbReference type="GO" id="GO:0072330">
    <property type="term" value="P:monocarboxylic acid biosynthetic process"/>
    <property type="evidence" value="ECO:0007669"/>
    <property type="project" value="UniProtKB-ARBA"/>
</dbReference>
<dbReference type="SUPFAM" id="SSF47336">
    <property type="entry name" value="ACP-like"/>
    <property type="match status" value="1"/>
</dbReference>
<dbReference type="PROSITE" id="PS00455">
    <property type="entry name" value="AMP_BINDING"/>
    <property type="match status" value="1"/>
</dbReference>
<dbReference type="SUPFAM" id="SSF56801">
    <property type="entry name" value="Acetyl-CoA synthetase-like"/>
    <property type="match status" value="2"/>
</dbReference>